<keyword evidence="2" id="KW-1185">Reference proteome</keyword>
<proteinExistence type="predicted"/>
<accession>A0A8J7DYJ7</accession>
<evidence type="ECO:0000313" key="1">
    <source>
        <dbReference type="EMBL" id="MBE9117691.1"/>
    </source>
</evidence>
<organism evidence="1 2">
    <name type="scientific">Lusitaniella coriacea LEGE 07157</name>
    <dbReference type="NCBI Taxonomy" id="945747"/>
    <lineage>
        <taxon>Bacteria</taxon>
        <taxon>Bacillati</taxon>
        <taxon>Cyanobacteriota</taxon>
        <taxon>Cyanophyceae</taxon>
        <taxon>Spirulinales</taxon>
        <taxon>Lusitaniellaceae</taxon>
        <taxon>Lusitaniella</taxon>
    </lineage>
</organism>
<sequence length="48" mass="5716">MREEAMMMLEFMEWQEAADAIKTRDCARDRGQGSNLRFSPFNHWHTAI</sequence>
<gene>
    <name evidence="1" type="ORF">IQ249_17480</name>
</gene>
<comment type="caution">
    <text evidence="1">The sequence shown here is derived from an EMBL/GenBank/DDBJ whole genome shotgun (WGS) entry which is preliminary data.</text>
</comment>
<dbReference type="RefSeq" id="WP_194030773.1">
    <property type="nucleotide sequence ID" value="NZ_JADEWZ010000028.1"/>
</dbReference>
<evidence type="ECO:0000313" key="2">
    <source>
        <dbReference type="Proteomes" id="UP000654482"/>
    </source>
</evidence>
<reference evidence="1" key="1">
    <citation type="submission" date="2020-10" db="EMBL/GenBank/DDBJ databases">
        <authorList>
            <person name="Castelo-Branco R."/>
            <person name="Eusebio N."/>
            <person name="Adriana R."/>
            <person name="Vieira A."/>
            <person name="Brugerolle De Fraissinette N."/>
            <person name="Rezende De Castro R."/>
            <person name="Schneider M.P."/>
            <person name="Vasconcelos V."/>
            <person name="Leao P.N."/>
        </authorList>
    </citation>
    <scope>NUCLEOTIDE SEQUENCE</scope>
    <source>
        <strain evidence="1">LEGE 07157</strain>
    </source>
</reference>
<dbReference type="Proteomes" id="UP000654482">
    <property type="component" value="Unassembled WGS sequence"/>
</dbReference>
<dbReference type="EMBL" id="JADEWZ010000028">
    <property type="protein sequence ID" value="MBE9117691.1"/>
    <property type="molecule type" value="Genomic_DNA"/>
</dbReference>
<dbReference type="AlphaFoldDB" id="A0A8J7DYJ7"/>
<protein>
    <submittedName>
        <fullName evidence="1">Uncharacterized protein</fullName>
    </submittedName>
</protein>
<name>A0A8J7DYJ7_9CYAN</name>